<dbReference type="GO" id="GO:0016020">
    <property type="term" value="C:membrane"/>
    <property type="evidence" value="ECO:0007669"/>
    <property type="project" value="UniProtKB-SubCell"/>
</dbReference>
<feature type="transmembrane region" description="Helical" evidence="5">
    <location>
        <begin position="191"/>
        <end position="217"/>
    </location>
</feature>
<name>A0A368H576_ANCCA</name>
<dbReference type="OrthoDB" id="5868525at2759"/>
<feature type="transmembrane region" description="Helical" evidence="5">
    <location>
        <begin position="32"/>
        <end position="52"/>
    </location>
</feature>
<feature type="transmembrane region" description="Helical" evidence="5">
    <location>
        <begin position="151"/>
        <end position="171"/>
    </location>
</feature>
<gene>
    <name evidence="6" type="ORF">ANCCAN_03448</name>
</gene>
<accession>A0A368H576</accession>
<keyword evidence="3 5" id="KW-1133">Transmembrane helix</keyword>
<proteinExistence type="predicted"/>
<dbReference type="SUPFAM" id="SSF81321">
    <property type="entry name" value="Family A G protein-coupled receptor-like"/>
    <property type="match status" value="1"/>
</dbReference>
<keyword evidence="7" id="KW-1185">Reference proteome</keyword>
<dbReference type="Proteomes" id="UP000252519">
    <property type="component" value="Unassembled WGS sequence"/>
</dbReference>
<feature type="transmembrane region" description="Helical" evidence="5">
    <location>
        <begin position="237"/>
        <end position="256"/>
    </location>
</feature>
<evidence type="ECO:0000313" key="6">
    <source>
        <dbReference type="EMBL" id="RCN50425.1"/>
    </source>
</evidence>
<dbReference type="PANTHER" id="PTHR23360">
    <property type="entry name" value="G-PROTEIN COUPLED RECEPTORS FAMILY 1 PROFILE DOMAIN-CONTAINING PROTEIN-RELATED"/>
    <property type="match status" value="1"/>
</dbReference>
<reference evidence="6 7" key="1">
    <citation type="submission" date="2014-10" db="EMBL/GenBank/DDBJ databases">
        <title>Draft genome of the hookworm Ancylostoma caninum.</title>
        <authorList>
            <person name="Mitreva M."/>
        </authorList>
    </citation>
    <scope>NUCLEOTIDE SEQUENCE [LARGE SCALE GENOMIC DNA]</scope>
    <source>
        <strain evidence="6 7">Baltimore</strain>
    </source>
</reference>
<comment type="subcellular location">
    <subcellularLocation>
        <location evidence="1">Membrane</location>
        <topology evidence="1">Multi-pass membrane protein</topology>
    </subcellularLocation>
</comment>
<comment type="caution">
    <text evidence="6">The sequence shown here is derived from an EMBL/GenBank/DDBJ whole genome shotgun (WGS) entry which is preliminary data.</text>
</comment>
<evidence type="ECO:0000256" key="1">
    <source>
        <dbReference type="ARBA" id="ARBA00004141"/>
    </source>
</evidence>
<feature type="transmembrane region" description="Helical" evidence="5">
    <location>
        <begin position="64"/>
        <end position="89"/>
    </location>
</feature>
<protein>
    <recommendedName>
        <fullName evidence="8">G-protein coupled receptors family 1 profile domain-containing protein</fullName>
    </recommendedName>
</protein>
<feature type="transmembrane region" description="Helical" evidence="5">
    <location>
        <begin position="109"/>
        <end position="130"/>
    </location>
</feature>
<dbReference type="PANTHER" id="PTHR23360:SF39">
    <property type="entry name" value="G_PROTEIN_RECEP_F1_2 DOMAIN-CONTAINING PROTEIN"/>
    <property type="match status" value="1"/>
</dbReference>
<keyword evidence="4 5" id="KW-0472">Membrane</keyword>
<evidence type="ECO:0000256" key="4">
    <source>
        <dbReference type="ARBA" id="ARBA00023136"/>
    </source>
</evidence>
<organism evidence="6 7">
    <name type="scientific">Ancylostoma caninum</name>
    <name type="common">Dog hookworm</name>
    <dbReference type="NCBI Taxonomy" id="29170"/>
    <lineage>
        <taxon>Eukaryota</taxon>
        <taxon>Metazoa</taxon>
        <taxon>Ecdysozoa</taxon>
        <taxon>Nematoda</taxon>
        <taxon>Chromadorea</taxon>
        <taxon>Rhabditida</taxon>
        <taxon>Rhabditina</taxon>
        <taxon>Rhabditomorpha</taxon>
        <taxon>Strongyloidea</taxon>
        <taxon>Ancylostomatidae</taxon>
        <taxon>Ancylostomatinae</taxon>
        <taxon>Ancylostoma</taxon>
    </lineage>
</organism>
<evidence type="ECO:0008006" key="8">
    <source>
        <dbReference type="Google" id="ProtNLM"/>
    </source>
</evidence>
<evidence type="ECO:0000256" key="5">
    <source>
        <dbReference type="SAM" id="Phobius"/>
    </source>
</evidence>
<sequence>MQSSASQSTRDFITAEQTSIQYVDKELEIRSYLYAAFGVIVCVSSTTCILVFSARELRGRYIMFLALSFGDLLNGISFVSAGVFRNLFMYQGSYFDEVSNLQCLLQTPWAIPMLIAGQFPALLNLSISVERILALEFAGWYHRRWRASYKTYLVIAAVILTFMFFLLAVLVDIAKPVTYSTRLCTVLKSTGIIYGTVHYMLIAVTYFVCFVVLATIFHKNNKRRAPPKEEQRRQRMILTITGISVLLVSIPCLFMNDNKMAEVNGRAEQMHYFFII</sequence>
<dbReference type="Pfam" id="PF10292">
    <property type="entry name" value="7TM_GPCR_Srab"/>
    <property type="match status" value="1"/>
</dbReference>
<dbReference type="EMBL" id="JOJR01000023">
    <property type="protein sequence ID" value="RCN50425.1"/>
    <property type="molecule type" value="Genomic_DNA"/>
</dbReference>
<dbReference type="InterPro" id="IPR047130">
    <property type="entry name" value="7TM_GPCR_Srsx_nematod"/>
</dbReference>
<dbReference type="InterPro" id="IPR019408">
    <property type="entry name" value="7TM_GPCR_serpentine_rcpt_Srab"/>
</dbReference>
<evidence type="ECO:0000256" key="2">
    <source>
        <dbReference type="ARBA" id="ARBA00022692"/>
    </source>
</evidence>
<evidence type="ECO:0000256" key="3">
    <source>
        <dbReference type="ARBA" id="ARBA00022989"/>
    </source>
</evidence>
<dbReference type="Gene3D" id="1.20.1070.10">
    <property type="entry name" value="Rhodopsin 7-helix transmembrane proteins"/>
    <property type="match status" value="1"/>
</dbReference>
<evidence type="ECO:0000313" key="7">
    <source>
        <dbReference type="Proteomes" id="UP000252519"/>
    </source>
</evidence>
<keyword evidence="2 5" id="KW-0812">Transmembrane</keyword>
<dbReference type="AlphaFoldDB" id="A0A368H576"/>